<evidence type="ECO:0008006" key="3">
    <source>
        <dbReference type="Google" id="ProtNLM"/>
    </source>
</evidence>
<dbReference type="RefSeq" id="WP_212216336.1">
    <property type="nucleotide sequence ID" value="NZ_JAGUCO010000008.1"/>
</dbReference>
<protein>
    <recommendedName>
        <fullName evidence="3">BioF2-like acetyltransferase domain-containing protein</fullName>
    </recommendedName>
</protein>
<dbReference type="EMBL" id="JAGUCO010000008">
    <property type="protein sequence ID" value="MBS2099093.1"/>
    <property type="molecule type" value="Genomic_DNA"/>
</dbReference>
<sequence>MNIKSYNTYKEWNVNFDEFNSSIFLHPDWIESLTSDTIHPIYFDFIDNDKTIGKLSGITNKNRFGKILYCFAGIGVNDIQHNLNRMYASLYHFCQKNLFNRIIISSYDQKTNHKLKVKWFYRTERREFIIPLRETLNYSNQIKRNVKKCQKHNPKFLRLKNYNNTSELFELINHTHRYRLKKQKTDYNPYYLPYLTKDSIKKLLKSRIIDVFITEYNGNTNCIELNLRHHNGVFNLLRGADKSAYHRGFPSGINQYMIQHYKKMNIDTINLGGIPTGIDGLSLARFKKGLGAKEVIQNGFTTNFIQFPYTLLNPILNLGRKLKGIPFIYRLKDKFL</sequence>
<evidence type="ECO:0000313" key="2">
    <source>
        <dbReference type="Proteomes" id="UP000708576"/>
    </source>
</evidence>
<name>A0ABS5JW08_9BACT</name>
<reference evidence="1 2" key="1">
    <citation type="journal article" date="2015" name="Int. J. Syst. Evol. Microbiol.">
        <title>Carboxylicivirga linearis sp. nov., isolated from a sea cucumber culture pond.</title>
        <authorList>
            <person name="Wang F.Q."/>
            <person name="Zhou Y.X."/>
            <person name="Lin X.Z."/>
            <person name="Chen G.J."/>
            <person name="Du Z.J."/>
        </authorList>
    </citation>
    <scope>NUCLEOTIDE SEQUENCE [LARGE SCALE GENOMIC DNA]</scope>
    <source>
        <strain evidence="1 2">FB218</strain>
    </source>
</reference>
<evidence type="ECO:0000313" key="1">
    <source>
        <dbReference type="EMBL" id="MBS2099093.1"/>
    </source>
</evidence>
<proteinExistence type="predicted"/>
<dbReference type="Gene3D" id="3.40.630.30">
    <property type="match status" value="1"/>
</dbReference>
<comment type="caution">
    <text evidence="1">The sequence shown here is derived from an EMBL/GenBank/DDBJ whole genome shotgun (WGS) entry which is preliminary data.</text>
</comment>
<dbReference type="Proteomes" id="UP000708576">
    <property type="component" value="Unassembled WGS sequence"/>
</dbReference>
<dbReference type="InterPro" id="IPR016181">
    <property type="entry name" value="Acyl_CoA_acyltransferase"/>
</dbReference>
<dbReference type="SUPFAM" id="SSF55729">
    <property type="entry name" value="Acyl-CoA N-acyltransferases (Nat)"/>
    <property type="match status" value="1"/>
</dbReference>
<accession>A0ABS5JW08</accession>
<keyword evidence="2" id="KW-1185">Reference proteome</keyword>
<organism evidence="1 2">
    <name type="scientific">Carboxylicivirga linearis</name>
    <dbReference type="NCBI Taxonomy" id="1628157"/>
    <lineage>
        <taxon>Bacteria</taxon>
        <taxon>Pseudomonadati</taxon>
        <taxon>Bacteroidota</taxon>
        <taxon>Bacteroidia</taxon>
        <taxon>Marinilabiliales</taxon>
        <taxon>Marinilabiliaceae</taxon>
        <taxon>Carboxylicivirga</taxon>
    </lineage>
</organism>
<gene>
    <name evidence="1" type="ORF">KEM10_12445</name>
</gene>